<dbReference type="InterPro" id="IPR038344">
    <property type="entry name" value="EF-G_N_sf"/>
</dbReference>
<organism evidence="3 4">
    <name type="scientific">Lederbergia citri</name>
    <dbReference type="NCBI Taxonomy" id="2833580"/>
    <lineage>
        <taxon>Bacteria</taxon>
        <taxon>Bacillati</taxon>
        <taxon>Bacillota</taxon>
        <taxon>Bacilli</taxon>
        <taxon>Bacillales</taxon>
        <taxon>Bacillaceae</taxon>
        <taxon>Lederbergia</taxon>
    </lineage>
</organism>
<evidence type="ECO:0000259" key="1">
    <source>
        <dbReference type="Pfam" id="PF07299"/>
    </source>
</evidence>
<feature type="domain" description="Elongation factor G-binding protein C-terminal treble-clef zinc-finger" evidence="2">
    <location>
        <begin position="100"/>
        <end position="201"/>
    </location>
</feature>
<dbReference type="InterPro" id="IPR010841">
    <property type="entry name" value="EF-G-binding_N"/>
</dbReference>
<dbReference type="CDD" id="cd16342">
    <property type="entry name" value="FusC_FusB"/>
    <property type="match status" value="1"/>
</dbReference>
<dbReference type="Gene3D" id="1.20.1280.250">
    <property type="match status" value="1"/>
</dbReference>
<dbReference type="EMBL" id="JAGYPG010000005">
    <property type="protein sequence ID" value="MBS4197728.1"/>
    <property type="molecule type" value="Genomic_DNA"/>
</dbReference>
<evidence type="ECO:0000313" key="3">
    <source>
        <dbReference type="EMBL" id="MBS4197728.1"/>
    </source>
</evidence>
<dbReference type="Proteomes" id="UP000681414">
    <property type="component" value="Unassembled WGS sequence"/>
</dbReference>
<dbReference type="AlphaFoldDB" id="A0A942TIL9"/>
<proteinExistence type="predicted"/>
<protein>
    <submittedName>
        <fullName evidence="3">FusB/FusC family EF-G-binding protein</fullName>
    </submittedName>
</protein>
<sequence length="211" mass="24517">MNTKAFIRCDQYNFIKHQVKNLVSSYSIVKDPAVLKAVAFRSLDKVMNLFPEDEYDKAIFDKIPEIDGEIQANFFLEELKPYVIPFRSVSEKTIEKLFPKAKKLKLPKMEEIDLKETSYLGWYDIRSERKYLVFDYNGKLIGINGTFRNTTKGICSLCNSLEEVALFMANVKSGKETYTNRGNYICSDSQKCNQNIKTLDKLNQFIELVKR</sequence>
<reference evidence="3 4" key="1">
    <citation type="submission" date="2021-05" db="EMBL/GenBank/DDBJ databases">
        <title>Novel Bacillus species.</title>
        <authorList>
            <person name="Liu G."/>
        </authorList>
    </citation>
    <scope>NUCLEOTIDE SEQUENCE [LARGE SCALE GENOMIC DNA]</scope>
    <source>
        <strain evidence="4">FJAT-49780</strain>
    </source>
</reference>
<gene>
    <name evidence="3" type="ORF">KHA97_22045</name>
</gene>
<keyword evidence="4" id="KW-1185">Reference proteome</keyword>
<accession>A0A942TIL9</accession>
<dbReference type="Pfam" id="PF16571">
    <property type="entry name" value="FBP_C"/>
    <property type="match status" value="1"/>
</dbReference>
<evidence type="ECO:0000259" key="2">
    <source>
        <dbReference type="Pfam" id="PF16571"/>
    </source>
</evidence>
<dbReference type="Pfam" id="PF07299">
    <property type="entry name" value="EF-G-binding_N"/>
    <property type="match status" value="1"/>
</dbReference>
<feature type="domain" description="Elongation factor G-binding protein N-terminal" evidence="1">
    <location>
        <begin position="6"/>
        <end position="86"/>
    </location>
</feature>
<name>A0A942TIL9_9BACI</name>
<evidence type="ECO:0000313" key="4">
    <source>
        <dbReference type="Proteomes" id="UP000681414"/>
    </source>
</evidence>
<dbReference type="InterPro" id="IPR032330">
    <property type="entry name" value="EF-G-binding_C"/>
</dbReference>
<comment type="caution">
    <text evidence="3">The sequence shown here is derived from an EMBL/GenBank/DDBJ whole genome shotgun (WGS) entry which is preliminary data.</text>
</comment>